<accession>A0A9E2KNR0</accession>
<comment type="catalytic activity">
    <reaction evidence="4">
        <text>UTP + H2O = UMP + diphosphate + H(+)</text>
        <dbReference type="Rhea" id="RHEA:29395"/>
        <dbReference type="ChEBI" id="CHEBI:15377"/>
        <dbReference type="ChEBI" id="CHEBI:15378"/>
        <dbReference type="ChEBI" id="CHEBI:33019"/>
        <dbReference type="ChEBI" id="CHEBI:46398"/>
        <dbReference type="ChEBI" id="CHEBI:57865"/>
        <dbReference type="EC" id="3.6.1.9"/>
    </reaction>
</comment>
<name>A0A9E2KNR0_9GAMM</name>
<dbReference type="InterPro" id="IPR003697">
    <property type="entry name" value="Maf-like"/>
</dbReference>
<dbReference type="Pfam" id="PF02545">
    <property type="entry name" value="Maf"/>
    <property type="match status" value="1"/>
</dbReference>
<dbReference type="PANTHER" id="PTHR43213">
    <property type="entry name" value="BIFUNCTIONAL DTTP/UTP PYROPHOSPHATASE/METHYLTRANSFERASE PROTEIN-RELATED"/>
    <property type="match status" value="1"/>
</dbReference>
<dbReference type="AlphaFoldDB" id="A0A9E2KNR0"/>
<evidence type="ECO:0000313" key="6">
    <source>
        <dbReference type="Proteomes" id="UP000824150"/>
    </source>
</evidence>
<keyword evidence="4" id="KW-0963">Cytoplasm</keyword>
<dbReference type="EMBL" id="JAHLFG010000088">
    <property type="protein sequence ID" value="MBU3827425.1"/>
    <property type="molecule type" value="Genomic_DNA"/>
</dbReference>
<evidence type="ECO:0000313" key="5">
    <source>
        <dbReference type="EMBL" id="MBU3827425.1"/>
    </source>
</evidence>
<comment type="function">
    <text evidence="4">Nucleoside triphosphate pyrophosphatase that hydrolyzes dTTP and UTP. May have a dual role in cell division arrest and in preventing the incorporation of modified nucleotides into cellular nucleic acids.</text>
</comment>
<dbReference type="PANTHER" id="PTHR43213:SF5">
    <property type="entry name" value="BIFUNCTIONAL DTTP_UTP PYROPHOSPHATASE_METHYLTRANSFERASE PROTEIN-RELATED"/>
    <property type="match status" value="1"/>
</dbReference>
<proteinExistence type="inferred from homology"/>
<comment type="catalytic activity">
    <reaction evidence="4">
        <text>dTTP + H2O = dTMP + diphosphate + H(+)</text>
        <dbReference type="Rhea" id="RHEA:28534"/>
        <dbReference type="ChEBI" id="CHEBI:15377"/>
        <dbReference type="ChEBI" id="CHEBI:15378"/>
        <dbReference type="ChEBI" id="CHEBI:33019"/>
        <dbReference type="ChEBI" id="CHEBI:37568"/>
        <dbReference type="ChEBI" id="CHEBI:63528"/>
        <dbReference type="EC" id="3.6.1.9"/>
    </reaction>
</comment>
<dbReference type="GO" id="GO:0047429">
    <property type="term" value="F:nucleoside triphosphate diphosphatase activity"/>
    <property type="evidence" value="ECO:0007669"/>
    <property type="project" value="UniProtKB-EC"/>
</dbReference>
<dbReference type="GO" id="GO:0009117">
    <property type="term" value="P:nucleotide metabolic process"/>
    <property type="evidence" value="ECO:0007669"/>
    <property type="project" value="UniProtKB-KW"/>
</dbReference>
<dbReference type="NCBIfam" id="TIGR00172">
    <property type="entry name" value="maf"/>
    <property type="match status" value="1"/>
</dbReference>
<dbReference type="HAMAP" id="MF_00528">
    <property type="entry name" value="Maf"/>
    <property type="match status" value="1"/>
</dbReference>
<reference evidence="5" key="1">
    <citation type="journal article" date="2021" name="PeerJ">
        <title>Extensive microbial diversity within the chicken gut microbiome revealed by metagenomics and culture.</title>
        <authorList>
            <person name="Gilroy R."/>
            <person name="Ravi A."/>
            <person name="Getino M."/>
            <person name="Pursley I."/>
            <person name="Horton D.L."/>
            <person name="Alikhan N.F."/>
            <person name="Baker D."/>
            <person name="Gharbi K."/>
            <person name="Hall N."/>
            <person name="Watson M."/>
            <person name="Adriaenssens E.M."/>
            <person name="Foster-Nyarko E."/>
            <person name="Jarju S."/>
            <person name="Secka A."/>
            <person name="Antonio M."/>
            <person name="Oren A."/>
            <person name="Chaudhuri R.R."/>
            <person name="La Ragione R."/>
            <person name="Hildebrand F."/>
            <person name="Pallen M.J."/>
        </authorList>
    </citation>
    <scope>NUCLEOTIDE SEQUENCE</scope>
    <source>
        <strain evidence="5">687</strain>
    </source>
</reference>
<feature type="site" description="Important for substrate specificity" evidence="4">
    <location>
        <position position="70"/>
    </location>
</feature>
<evidence type="ECO:0000256" key="2">
    <source>
        <dbReference type="ARBA" id="ARBA00022801"/>
    </source>
</evidence>
<comment type="caution">
    <text evidence="5">The sequence shown here is derived from an EMBL/GenBank/DDBJ whole genome shotgun (WGS) entry which is preliminary data.</text>
</comment>
<evidence type="ECO:0000256" key="1">
    <source>
        <dbReference type="ARBA" id="ARBA00001968"/>
    </source>
</evidence>
<comment type="caution">
    <text evidence="4">Lacks conserved residue(s) required for the propagation of feature annotation.</text>
</comment>
<feature type="site" description="Important for substrate specificity" evidence="4">
    <location>
        <position position="12"/>
    </location>
</feature>
<evidence type="ECO:0000256" key="3">
    <source>
        <dbReference type="ARBA" id="ARBA00023080"/>
    </source>
</evidence>
<comment type="subcellular location">
    <subcellularLocation>
        <location evidence="4">Cytoplasm</location>
    </subcellularLocation>
</comment>
<comment type="similarity">
    <text evidence="4">Belongs to the Maf family. YhdE subfamily.</text>
</comment>
<feature type="site" description="Important for substrate specificity" evidence="4">
    <location>
        <position position="152"/>
    </location>
</feature>
<organism evidence="5 6">
    <name type="scientific">Candidatus Anaerobiospirillum merdipullorum</name>
    <dbReference type="NCBI Taxonomy" id="2838450"/>
    <lineage>
        <taxon>Bacteria</taxon>
        <taxon>Pseudomonadati</taxon>
        <taxon>Pseudomonadota</taxon>
        <taxon>Gammaproteobacteria</taxon>
        <taxon>Aeromonadales</taxon>
        <taxon>Succinivibrionaceae</taxon>
        <taxon>Anaerobiospirillum</taxon>
    </lineage>
</organism>
<reference evidence="5" key="2">
    <citation type="submission" date="2021-04" db="EMBL/GenBank/DDBJ databases">
        <authorList>
            <person name="Gilroy R."/>
        </authorList>
    </citation>
    <scope>NUCLEOTIDE SEQUENCE</scope>
    <source>
        <strain evidence="5">687</strain>
    </source>
</reference>
<gene>
    <name evidence="5" type="primary">maf</name>
    <name evidence="5" type="ORF">IAA31_08085</name>
</gene>
<sequence>MPDLILASGSPRRKEIIARMGFDFEVVPTDIDESVHAGEKPTAYVQRMALSKARAAAVHYPQVPVLGADTAVILGETIFGKPKDRADAKAMLLQLSGKTHQVMTAVTVICGKVERSILECTAVTFAPLSADLVDIYVASGECDDKSGSYALQGIGAMLIERVSGSVSCVVGLPSCQTRLLLQSFGLKPRTVSADA</sequence>
<dbReference type="InterPro" id="IPR029001">
    <property type="entry name" value="ITPase-like_fam"/>
</dbReference>
<keyword evidence="3 4" id="KW-0546">Nucleotide metabolism</keyword>
<protein>
    <recommendedName>
        <fullName evidence="4">dTTP/UTP pyrophosphatase</fullName>
        <shortName evidence="4">dTTPase/UTPase</shortName>
        <ecNumber evidence="4">3.6.1.9</ecNumber>
    </recommendedName>
    <alternativeName>
        <fullName evidence="4">Nucleoside triphosphate pyrophosphatase</fullName>
    </alternativeName>
    <alternativeName>
        <fullName evidence="4">Nucleotide pyrophosphatase</fullName>
        <shortName evidence="4">Nucleotide PPase</shortName>
    </alternativeName>
</protein>
<evidence type="ECO:0000256" key="4">
    <source>
        <dbReference type="HAMAP-Rule" id="MF_00528"/>
    </source>
</evidence>
<dbReference type="GO" id="GO:0005737">
    <property type="term" value="C:cytoplasm"/>
    <property type="evidence" value="ECO:0007669"/>
    <property type="project" value="UniProtKB-SubCell"/>
</dbReference>
<dbReference type="EC" id="3.6.1.9" evidence="4"/>
<dbReference type="Gene3D" id="3.90.950.10">
    <property type="match status" value="1"/>
</dbReference>
<dbReference type="Proteomes" id="UP000824150">
    <property type="component" value="Unassembled WGS sequence"/>
</dbReference>
<feature type="active site" description="Proton acceptor" evidence="4">
    <location>
        <position position="69"/>
    </location>
</feature>
<dbReference type="PIRSF" id="PIRSF006305">
    <property type="entry name" value="Maf"/>
    <property type="match status" value="1"/>
</dbReference>
<keyword evidence="2 4" id="KW-0378">Hydrolase</keyword>
<comment type="cofactor">
    <cofactor evidence="1 4">
        <name>a divalent metal cation</name>
        <dbReference type="ChEBI" id="CHEBI:60240"/>
    </cofactor>
</comment>
<dbReference type="CDD" id="cd00555">
    <property type="entry name" value="Maf"/>
    <property type="match status" value="1"/>
</dbReference>
<dbReference type="SUPFAM" id="SSF52972">
    <property type="entry name" value="ITPase-like"/>
    <property type="match status" value="1"/>
</dbReference>